<evidence type="ECO:0000256" key="1">
    <source>
        <dbReference type="ARBA" id="ARBA00022679"/>
    </source>
</evidence>
<protein>
    <recommendedName>
        <fullName evidence="4">Glycosyltransferase family 32 protein</fullName>
    </recommendedName>
</protein>
<dbReference type="Proteomes" id="UP001146120">
    <property type="component" value="Unassembled WGS sequence"/>
</dbReference>
<proteinExistence type="predicted"/>
<keyword evidence="3" id="KW-1185">Reference proteome</keyword>
<gene>
    <name evidence="2" type="ORF">N0F65_011576</name>
</gene>
<dbReference type="AlphaFoldDB" id="A0AAV2YIF2"/>
<reference evidence="2" key="1">
    <citation type="submission" date="2022-11" db="EMBL/GenBank/DDBJ databases">
        <authorList>
            <person name="Morgan W.R."/>
            <person name="Tartar A."/>
        </authorList>
    </citation>
    <scope>NUCLEOTIDE SEQUENCE</scope>
    <source>
        <strain evidence="2">ARSEF 373</strain>
    </source>
</reference>
<dbReference type="Pfam" id="PF04488">
    <property type="entry name" value="Gly_transf_sug"/>
    <property type="match status" value="2"/>
</dbReference>
<dbReference type="InterPro" id="IPR029044">
    <property type="entry name" value="Nucleotide-diphossugar_trans"/>
</dbReference>
<sequence>MSRRAHRHDFIEQQLQALRNELARARAGAPLDGVDNLAYNNTIPRILHQSWKTADKIPARFESWMRTWRTHNPNWTYVFWDDADNLAIFERIFPQYADVARGVNKIALSDMARYALLYEFGGLYADADFECTKPFAALAKTNELFLSSEPLAHTVLLENSTSLALCNALMASRPRHPFWLRVLDSIAAKFRDPETNLNDPVALTGPRIVKQTYFAEFENDTTVRVYAQEYFYPEIARWNIGNMRKHCDNPTDAATRNACEWLDKYPEGEFTNNTHAVHRWQCTWCNGDRSDEYVTLDDIFPSDRVYRPRFNSTGQMVLQQAMSKPTQHASIPHILHQSWKTVDKIPARFESWMRTWRQHNPDWTYVFWDDDDNLAIFERLFPQFADVAREVNKIALADMARYALLYELGGLYADADFECTKPFDTLAQTNELFLSSEPLAHTVLLEHSSSLALCNALMASRPRHPFWLRLLENIATNFRLPETNRLDPVALTGPRIVKQTYFAEFQNDPTVHVYAQEYFYPEIARWNIGNMRKGCDNPTDAATRAACEWLDKYPEGEFTNNTHAVHRWQCTWCNGDRSDEYVTLDTIFPRDPVFRPRFNATGHLVLESTSTPNLFELCQQIHHQSSTMDNFLHLVPMENDGDSDPGLVYGSDELVHRLDSMKRILELRDPSEQLAEYVALVMEERQDEPLDIVPELLQCAKRLRSPEDVDVALLGAFMFLCETPRRRDRGLAALLPVVAAMLEATNSNSSLSLDLFK</sequence>
<dbReference type="PANTHER" id="PTHR32385:SF23">
    <property type="entry name" value="NUCLEOTIDE-DIPHOSPHO-SUGAR TRANSFERASE"/>
    <property type="match status" value="1"/>
</dbReference>
<evidence type="ECO:0008006" key="4">
    <source>
        <dbReference type="Google" id="ProtNLM"/>
    </source>
</evidence>
<dbReference type="PANTHER" id="PTHR32385">
    <property type="entry name" value="MANNOSYL PHOSPHORYLINOSITOL CERAMIDE SYNTHASE"/>
    <property type="match status" value="1"/>
</dbReference>
<dbReference type="GO" id="GO:0000030">
    <property type="term" value="F:mannosyltransferase activity"/>
    <property type="evidence" value="ECO:0007669"/>
    <property type="project" value="TreeGrafter"/>
</dbReference>
<name>A0AAV2YIF2_9STRA</name>
<reference evidence="2" key="2">
    <citation type="journal article" date="2023" name="Microbiol Resour">
        <title>Decontamination and Annotation of the Draft Genome Sequence of the Oomycete Lagenidium giganteum ARSEF 373.</title>
        <authorList>
            <person name="Morgan W.R."/>
            <person name="Tartar A."/>
        </authorList>
    </citation>
    <scope>NUCLEOTIDE SEQUENCE</scope>
    <source>
        <strain evidence="2">ARSEF 373</strain>
    </source>
</reference>
<accession>A0AAV2YIF2</accession>
<dbReference type="GO" id="GO:0016020">
    <property type="term" value="C:membrane"/>
    <property type="evidence" value="ECO:0007669"/>
    <property type="project" value="GOC"/>
</dbReference>
<keyword evidence="1" id="KW-0808">Transferase</keyword>
<dbReference type="Gene3D" id="3.90.550.20">
    <property type="match status" value="2"/>
</dbReference>
<evidence type="ECO:0000313" key="3">
    <source>
        <dbReference type="Proteomes" id="UP001146120"/>
    </source>
</evidence>
<organism evidence="2 3">
    <name type="scientific">Lagenidium giganteum</name>
    <dbReference type="NCBI Taxonomy" id="4803"/>
    <lineage>
        <taxon>Eukaryota</taxon>
        <taxon>Sar</taxon>
        <taxon>Stramenopiles</taxon>
        <taxon>Oomycota</taxon>
        <taxon>Peronosporomycetes</taxon>
        <taxon>Pythiales</taxon>
        <taxon>Pythiaceae</taxon>
    </lineage>
</organism>
<dbReference type="SUPFAM" id="SSF53448">
    <property type="entry name" value="Nucleotide-diphospho-sugar transferases"/>
    <property type="match status" value="2"/>
</dbReference>
<comment type="caution">
    <text evidence="2">The sequence shown here is derived from an EMBL/GenBank/DDBJ whole genome shotgun (WGS) entry which is preliminary data.</text>
</comment>
<dbReference type="InterPro" id="IPR007577">
    <property type="entry name" value="GlycoTrfase_DXD_sugar-bd_CS"/>
</dbReference>
<dbReference type="EMBL" id="DAKRPA010000235">
    <property type="protein sequence ID" value="DAZ94760.1"/>
    <property type="molecule type" value="Genomic_DNA"/>
</dbReference>
<dbReference type="InterPro" id="IPR051706">
    <property type="entry name" value="Glycosyltransferase_domain"/>
</dbReference>
<dbReference type="GO" id="GO:0051999">
    <property type="term" value="P:mannosyl-inositol phosphorylceramide biosynthetic process"/>
    <property type="evidence" value="ECO:0007669"/>
    <property type="project" value="TreeGrafter"/>
</dbReference>
<evidence type="ECO:0000313" key="2">
    <source>
        <dbReference type="EMBL" id="DAZ94760.1"/>
    </source>
</evidence>